<reference evidence="2" key="2">
    <citation type="journal article" date="2017" name="J. Med. Entomol.">
        <title>Transcriptome Analysis of the Triatoma infestans (Hemiptera: Reduviidae) Integument.</title>
        <authorList>
            <person name="Calderon-Fernandez G.M."/>
            <person name="Moriconi D.E."/>
            <person name="Dulbecco A.B."/>
            <person name="Juarez M.P."/>
        </authorList>
    </citation>
    <scope>NUCLEOTIDE SEQUENCE</scope>
    <source>
        <strain evidence="2">Int1</strain>
        <tissue evidence="2">Integument</tissue>
    </source>
</reference>
<organism evidence="2">
    <name type="scientific">Triatoma infestans</name>
    <name type="common">Assassin bug</name>
    <dbReference type="NCBI Taxonomy" id="30076"/>
    <lineage>
        <taxon>Eukaryota</taxon>
        <taxon>Metazoa</taxon>
        <taxon>Ecdysozoa</taxon>
        <taxon>Arthropoda</taxon>
        <taxon>Hexapoda</taxon>
        <taxon>Insecta</taxon>
        <taxon>Pterygota</taxon>
        <taxon>Neoptera</taxon>
        <taxon>Paraneoptera</taxon>
        <taxon>Hemiptera</taxon>
        <taxon>Heteroptera</taxon>
        <taxon>Panheteroptera</taxon>
        <taxon>Cimicomorpha</taxon>
        <taxon>Reduviidae</taxon>
        <taxon>Triatominae</taxon>
        <taxon>Triatoma</taxon>
    </lineage>
</organism>
<proteinExistence type="predicted"/>
<evidence type="ECO:0000256" key="1">
    <source>
        <dbReference type="SAM" id="MobiDB-lite"/>
    </source>
</evidence>
<sequence>LTESFVTLHKEDLTFRLWGRMYQPVPRDHKLAKARIPLTKLTLLEYKFEQEMIDGSINEVLKIPLEMVRSSLTSRLQGHGETGHIVIGLNYRRYNALRGDTNEARNFVENTNLHTKHVGNEENGYNSRQSYGRQRLSPPYLESDVPTYYKKYVDSDYYKTEIP</sequence>
<name>A0A170U625_TRIIF</name>
<protein>
    <submittedName>
        <fullName evidence="2">Uncharacterized protein</fullName>
    </submittedName>
</protein>
<feature type="region of interest" description="Disordered" evidence="1">
    <location>
        <begin position="115"/>
        <end position="138"/>
    </location>
</feature>
<reference evidence="2" key="1">
    <citation type="submission" date="2016-04" db="EMBL/GenBank/DDBJ databases">
        <authorList>
            <person name="Calderon-Fernandez G.M.Sr."/>
        </authorList>
    </citation>
    <scope>NUCLEOTIDE SEQUENCE</scope>
    <source>
        <strain evidence="2">Int1</strain>
        <tissue evidence="2">Integument</tissue>
    </source>
</reference>
<feature type="non-terminal residue" evidence="2">
    <location>
        <position position="163"/>
    </location>
</feature>
<feature type="non-terminal residue" evidence="2">
    <location>
        <position position="1"/>
    </location>
</feature>
<evidence type="ECO:0000313" key="2">
    <source>
        <dbReference type="EMBL" id="JAR95621.1"/>
    </source>
</evidence>
<dbReference type="EMBL" id="GEMB01007830">
    <property type="protein sequence ID" value="JAR95621.1"/>
    <property type="molecule type" value="Transcribed_RNA"/>
</dbReference>
<accession>A0A170U625</accession>
<feature type="compositionally biased region" description="Polar residues" evidence="1">
    <location>
        <begin position="123"/>
        <end position="132"/>
    </location>
</feature>
<dbReference type="AlphaFoldDB" id="A0A170U625"/>